<gene>
    <name evidence="2" type="ORF">ACFO3S_03775</name>
</gene>
<dbReference type="InterPro" id="IPR013022">
    <property type="entry name" value="Xyl_isomerase-like_TIM-brl"/>
</dbReference>
<dbReference type="PANTHER" id="PTHR12110">
    <property type="entry name" value="HYDROXYPYRUVATE ISOMERASE"/>
    <property type="match status" value="1"/>
</dbReference>
<dbReference type="SUPFAM" id="SSF51658">
    <property type="entry name" value="Xylose isomerase-like"/>
    <property type="match status" value="1"/>
</dbReference>
<dbReference type="Pfam" id="PF01261">
    <property type="entry name" value="AP_endonuc_2"/>
    <property type="match status" value="1"/>
</dbReference>
<dbReference type="InterPro" id="IPR036237">
    <property type="entry name" value="Xyl_isomerase-like_sf"/>
</dbReference>
<sequence length="315" mass="35727">MKIVLGGNMYDDATMEQFIQDAGDIGYEGVELRGVGEWREAKYALSKAHEVKKLLQENRVAATNLSLFVGNFCCNSEQENEAEYAKWLDYLAFAEVIGCGMMRLNPGFQHSDEADRSDFNRSVKWFQKCAEAADELQIKTVVEMHHGTLCDSAESSIRFMEAVARSNVGLILDPVNLYQVPAEYGMEAIRLIRPYLLNVHVKDIVELWGPRYPWAFEYGDYVAHIGQYHRVIPRKFEGPSKYYCHRLMNQGGIDWHEVIGALAEVGYSGPLTVESVSKKGSELPQYRELAAYSYRELMETLARTGVKPGSGERIR</sequence>
<organism evidence="2 3">
    <name type="scientific">Cohnella hongkongensis</name>
    <dbReference type="NCBI Taxonomy" id="178337"/>
    <lineage>
        <taxon>Bacteria</taxon>
        <taxon>Bacillati</taxon>
        <taxon>Bacillota</taxon>
        <taxon>Bacilli</taxon>
        <taxon>Bacillales</taxon>
        <taxon>Paenibacillaceae</taxon>
        <taxon>Cohnella</taxon>
    </lineage>
</organism>
<feature type="domain" description="Xylose isomerase-like TIM barrel" evidence="1">
    <location>
        <begin position="20"/>
        <end position="291"/>
    </location>
</feature>
<reference evidence="3" key="1">
    <citation type="journal article" date="2019" name="Int. J. Syst. Evol. Microbiol.">
        <title>The Global Catalogue of Microorganisms (GCM) 10K type strain sequencing project: providing services to taxonomists for standard genome sequencing and annotation.</title>
        <authorList>
            <consortium name="The Broad Institute Genomics Platform"/>
            <consortium name="The Broad Institute Genome Sequencing Center for Infectious Disease"/>
            <person name="Wu L."/>
            <person name="Ma J."/>
        </authorList>
    </citation>
    <scope>NUCLEOTIDE SEQUENCE [LARGE SCALE GENOMIC DNA]</scope>
    <source>
        <strain evidence="3">CCUG 49571</strain>
    </source>
</reference>
<dbReference type="InterPro" id="IPR050312">
    <property type="entry name" value="IolE/XylAMocC-like"/>
</dbReference>
<dbReference type="EMBL" id="JBHSEP010000002">
    <property type="protein sequence ID" value="MFC4597349.1"/>
    <property type="molecule type" value="Genomic_DNA"/>
</dbReference>
<comment type="caution">
    <text evidence="2">The sequence shown here is derived from an EMBL/GenBank/DDBJ whole genome shotgun (WGS) entry which is preliminary data.</text>
</comment>
<dbReference type="Gene3D" id="3.20.20.150">
    <property type="entry name" value="Divalent-metal-dependent TIM barrel enzymes"/>
    <property type="match status" value="1"/>
</dbReference>
<accession>A0ABV9F833</accession>
<evidence type="ECO:0000259" key="1">
    <source>
        <dbReference type="Pfam" id="PF01261"/>
    </source>
</evidence>
<name>A0ABV9F833_9BACL</name>
<dbReference type="GO" id="GO:0016853">
    <property type="term" value="F:isomerase activity"/>
    <property type="evidence" value="ECO:0007669"/>
    <property type="project" value="UniProtKB-KW"/>
</dbReference>
<dbReference type="RefSeq" id="WP_378092435.1">
    <property type="nucleotide sequence ID" value="NZ_JBHSEP010000002.1"/>
</dbReference>
<keyword evidence="2" id="KW-0413">Isomerase</keyword>
<proteinExistence type="predicted"/>
<evidence type="ECO:0000313" key="2">
    <source>
        <dbReference type="EMBL" id="MFC4597349.1"/>
    </source>
</evidence>
<dbReference type="Proteomes" id="UP001596028">
    <property type="component" value="Unassembled WGS sequence"/>
</dbReference>
<keyword evidence="3" id="KW-1185">Reference proteome</keyword>
<evidence type="ECO:0000313" key="3">
    <source>
        <dbReference type="Proteomes" id="UP001596028"/>
    </source>
</evidence>
<protein>
    <submittedName>
        <fullName evidence="2">Sugar phosphate isomerase/epimerase family protein</fullName>
    </submittedName>
</protein>